<organism evidence="4 5">
    <name type="scientific">Neisseria dumasiana</name>
    <dbReference type="NCBI Taxonomy" id="1931275"/>
    <lineage>
        <taxon>Bacteria</taxon>
        <taxon>Pseudomonadati</taxon>
        <taxon>Pseudomonadota</taxon>
        <taxon>Betaproteobacteria</taxon>
        <taxon>Neisseriales</taxon>
        <taxon>Neisseriaceae</taxon>
        <taxon>Neisseria</taxon>
    </lineage>
</organism>
<comment type="caution">
    <text evidence="4">The sequence shown here is derived from an EMBL/GenBank/DDBJ whole genome shotgun (WGS) entry which is preliminary data.</text>
</comment>
<evidence type="ECO:0000313" key="4">
    <source>
        <dbReference type="EMBL" id="OSI23943.1"/>
    </source>
</evidence>
<dbReference type="InterPro" id="IPR025746">
    <property type="entry name" value="PilX_N_dom"/>
</dbReference>
<evidence type="ECO:0000313" key="5">
    <source>
        <dbReference type="Proteomes" id="UP000193303"/>
    </source>
</evidence>
<dbReference type="Pfam" id="PF14341">
    <property type="entry name" value="PilX_N"/>
    <property type="match status" value="1"/>
</dbReference>
<dbReference type="Proteomes" id="UP000193303">
    <property type="component" value="Unassembled WGS sequence"/>
</dbReference>
<dbReference type="RefSeq" id="WP_085358433.1">
    <property type="nucleotide sequence ID" value="NZ_MTAB01000005.1"/>
</dbReference>
<accession>A0A1X3DJQ4</accession>
<dbReference type="OrthoDB" id="8613141at2"/>
<sequence>MRKPYTLKYINKSAQQGFSLFIVLMVMIVVAFFVVSVTQSYNTEQRISTNDADRKFAAALAEAALREGESKIAAFDGIVKFTDNCTDAKCRAAGSSPGTFGDIIVEPGTSTVEAWERRNGAGKAKLLIDTNGGTLANMGASESPRYIIEYISTQDDGMVIYRVTAKAWGKNKNTVVVLQSYVTAG</sequence>
<keyword evidence="1" id="KW-1133">Transmembrane helix</keyword>
<evidence type="ECO:0000259" key="3">
    <source>
        <dbReference type="Pfam" id="PF14341"/>
    </source>
</evidence>
<reference evidence="5" key="1">
    <citation type="submission" date="2017-01" db="EMBL/GenBank/DDBJ databases">
        <authorList>
            <person name="Mah S.A."/>
            <person name="Swanson W.J."/>
            <person name="Moy G.W."/>
            <person name="Vacquier V.D."/>
        </authorList>
    </citation>
    <scope>NUCLEOTIDE SEQUENCE [LARGE SCALE GENOMIC DNA]</scope>
    <source>
        <strain evidence="5">124861</strain>
    </source>
</reference>
<protein>
    <submittedName>
        <fullName evidence="4">Pilus assembly protein PilX</fullName>
    </submittedName>
</protein>
<proteinExistence type="predicted"/>
<dbReference type="EMBL" id="MTAB01000005">
    <property type="protein sequence ID" value="OSI23943.1"/>
    <property type="molecule type" value="Genomic_DNA"/>
</dbReference>
<dbReference type="Pfam" id="PF13681">
    <property type="entry name" value="PilX"/>
    <property type="match status" value="1"/>
</dbReference>
<dbReference type="STRING" id="1931275.BV914_04495"/>
<keyword evidence="1" id="KW-0812">Transmembrane</keyword>
<name>A0A1X3DJQ4_9NEIS</name>
<gene>
    <name evidence="4" type="ORF">BV912_03565</name>
</gene>
<keyword evidence="1" id="KW-0472">Membrane</keyword>
<feature type="domain" description="PilX/PilW C-terminal" evidence="2">
    <location>
        <begin position="115"/>
        <end position="183"/>
    </location>
</feature>
<evidence type="ECO:0000259" key="2">
    <source>
        <dbReference type="Pfam" id="PF13681"/>
    </source>
</evidence>
<dbReference type="InterPro" id="IPR025205">
    <property type="entry name" value="PilX/PilW_C"/>
</dbReference>
<dbReference type="AlphaFoldDB" id="A0A1X3DJQ4"/>
<feature type="domain" description="Type 4 fimbrial biogenesis protein PilX N-terminal" evidence="3">
    <location>
        <begin position="16"/>
        <end position="66"/>
    </location>
</feature>
<feature type="transmembrane region" description="Helical" evidence="1">
    <location>
        <begin position="20"/>
        <end position="41"/>
    </location>
</feature>
<evidence type="ECO:0000256" key="1">
    <source>
        <dbReference type="SAM" id="Phobius"/>
    </source>
</evidence>